<feature type="compositionally biased region" description="Basic and acidic residues" evidence="1">
    <location>
        <begin position="693"/>
        <end position="702"/>
    </location>
</feature>
<feature type="compositionally biased region" description="Low complexity" evidence="1">
    <location>
        <begin position="476"/>
        <end position="485"/>
    </location>
</feature>
<keyword evidence="2" id="KW-1133">Transmembrane helix</keyword>
<dbReference type="Proteomes" id="UP000295673">
    <property type="component" value="Unassembled WGS sequence"/>
</dbReference>
<feature type="compositionally biased region" description="Low complexity" evidence="1">
    <location>
        <begin position="333"/>
        <end position="352"/>
    </location>
</feature>
<keyword evidence="2" id="KW-0812">Transmembrane</keyword>
<name>A0A4R1NTC0_9RHOB</name>
<organism evidence="3 4">
    <name type="scientific">Shimia isoporae</name>
    <dbReference type="NCBI Taxonomy" id="647720"/>
    <lineage>
        <taxon>Bacteria</taxon>
        <taxon>Pseudomonadati</taxon>
        <taxon>Pseudomonadota</taxon>
        <taxon>Alphaproteobacteria</taxon>
        <taxon>Rhodobacterales</taxon>
        <taxon>Roseobacteraceae</taxon>
    </lineage>
</organism>
<feature type="compositionally biased region" description="Acidic residues" evidence="1">
    <location>
        <begin position="282"/>
        <end position="294"/>
    </location>
</feature>
<proteinExistence type="predicted"/>
<feature type="region of interest" description="Disordered" evidence="1">
    <location>
        <begin position="693"/>
        <end position="718"/>
    </location>
</feature>
<feature type="compositionally biased region" description="Basic and acidic residues" evidence="1">
    <location>
        <begin position="306"/>
        <end position="316"/>
    </location>
</feature>
<protein>
    <recommendedName>
        <fullName evidence="5">Type IV pilus biogenesis protein PilP</fullName>
    </recommendedName>
</protein>
<dbReference type="RefSeq" id="WP_132860032.1">
    <property type="nucleotide sequence ID" value="NZ_SMGR01000001.1"/>
</dbReference>
<evidence type="ECO:0008006" key="5">
    <source>
        <dbReference type="Google" id="ProtNLM"/>
    </source>
</evidence>
<dbReference type="OrthoDB" id="7870459at2"/>
<gene>
    <name evidence="3" type="ORF">BXY66_2121</name>
</gene>
<evidence type="ECO:0000313" key="4">
    <source>
        <dbReference type="Proteomes" id="UP000295673"/>
    </source>
</evidence>
<comment type="caution">
    <text evidence="3">The sequence shown here is derived from an EMBL/GenBank/DDBJ whole genome shotgun (WGS) entry which is preliminary data.</text>
</comment>
<feature type="compositionally biased region" description="Polar residues" evidence="1">
    <location>
        <begin position="249"/>
        <end position="261"/>
    </location>
</feature>
<keyword evidence="2" id="KW-0472">Membrane</keyword>
<keyword evidence="4" id="KW-1185">Reference proteome</keyword>
<dbReference type="AlphaFoldDB" id="A0A4R1NTC0"/>
<evidence type="ECO:0000256" key="2">
    <source>
        <dbReference type="SAM" id="Phobius"/>
    </source>
</evidence>
<feature type="compositionally biased region" description="Low complexity" evidence="1">
    <location>
        <begin position="192"/>
        <end position="226"/>
    </location>
</feature>
<dbReference type="EMBL" id="SMGR01000001">
    <property type="protein sequence ID" value="TCL10053.1"/>
    <property type="molecule type" value="Genomic_DNA"/>
</dbReference>
<feature type="region of interest" description="Disordered" evidence="1">
    <location>
        <begin position="171"/>
        <end position="356"/>
    </location>
</feature>
<evidence type="ECO:0000256" key="1">
    <source>
        <dbReference type="SAM" id="MobiDB-lite"/>
    </source>
</evidence>
<feature type="region of interest" description="Disordered" evidence="1">
    <location>
        <begin position="476"/>
        <end position="511"/>
    </location>
</feature>
<accession>A0A4R1NTC0</accession>
<sequence length="842" mass="88523">MSSTLALTLSFEGIGLLTPVDGGWHLLREVGLDSEDLAADLAELRATAEVKGGADFRTLLVLPNDQIKFLNLSPDATPDDVVQVLERETPYTADQLVFDTRRTAGQTQVAAVARDTLAEAEAFASEHAFSPAQFTAMPTPAQFDGAPDFGRAAGADGVEIAFDGQAMVVVGSGPLPEPFPESAEPAPEEETTPTSDAAPAEETAANETSTDQADAPVEDAPAPAAVSFSSRRQPDGGKAPELGGVSRAKSGQNGETSTSPTLDAPLRFDPSRVVAGLTAGDATDETTPAEEEDGGSSFFSRRKTGKKTEAKKEKAAKPKKAKAKRAKPEKVAKVAPVVSAPETEPELPAAEASDTLVAERPDEVVPQRNQLKQEKDQEKERLTVFGSRQNEVRGKPKHLGLILTTILLAFLAAVAVWATYFLDDGVAGLFGGSSETEIVVVEPNASQPLEVAPLADPDETTATVAEPKNPVVVAEPQQPQAPALPDDSAGESVAAVDPSELSAEPLAPTTSDTITDSAEVEALIDGESEGANVLSDAEAEARYAVTGIWQKAPSAPFVAPASAVEDLNLPSIDTLIDPLDAIALQNPNEYLSDAAPDTQINPPPPGATFEFDDRGLVIASAEGTLSPEGIRVFTGRPSVFPANFPKRINVAEALAAEQENRLALARPRLRPDDLIEKSERATLGGLTREELAQKRPKLRPENVKTAAEADTTPTSEAVTASLRPRVRPSNIAQLAQRANPTATEEVAAAVPASATLTPSIPTTASVARQATIQNAINLKKINLIGVYGTSTNRRALVRLSSGRYKMVRVGERIDGGKVAAIGDSELRYVKSGKNITLKMPKG</sequence>
<reference evidence="3 4" key="1">
    <citation type="submission" date="2019-03" db="EMBL/GenBank/DDBJ databases">
        <title>Genomic Encyclopedia of Archaeal and Bacterial Type Strains, Phase II (KMG-II): from individual species to whole genera.</title>
        <authorList>
            <person name="Goeker M."/>
        </authorList>
    </citation>
    <scope>NUCLEOTIDE SEQUENCE [LARGE SCALE GENOMIC DNA]</scope>
    <source>
        <strain evidence="3 4">DSM 26433</strain>
    </source>
</reference>
<feature type="transmembrane region" description="Helical" evidence="2">
    <location>
        <begin position="399"/>
        <end position="422"/>
    </location>
</feature>
<evidence type="ECO:0000313" key="3">
    <source>
        <dbReference type="EMBL" id="TCL10053.1"/>
    </source>
</evidence>